<reference evidence="2 3" key="1">
    <citation type="submission" date="2024-11" db="EMBL/GenBank/DDBJ databases">
        <title>Chromosome-level genome assembly of the freshwater bivalve Anodonta woodiana.</title>
        <authorList>
            <person name="Chen X."/>
        </authorList>
    </citation>
    <scope>NUCLEOTIDE SEQUENCE [LARGE SCALE GENOMIC DNA]</scope>
    <source>
        <strain evidence="2">MN2024</strain>
        <tissue evidence="2">Gills</tissue>
    </source>
</reference>
<dbReference type="Proteomes" id="UP001634394">
    <property type="component" value="Unassembled WGS sequence"/>
</dbReference>
<feature type="non-terminal residue" evidence="2">
    <location>
        <position position="62"/>
    </location>
</feature>
<name>A0ABD3XFI4_SINWO</name>
<gene>
    <name evidence="2" type="ORF">ACJMK2_024970</name>
</gene>
<comment type="caution">
    <text evidence="2">The sequence shown here is derived from an EMBL/GenBank/DDBJ whole genome shotgun (WGS) entry which is preliminary data.</text>
</comment>
<keyword evidence="1" id="KW-0732">Signal</keyword>
<organism evidence="2 3">
    <name type="scientific">Sinanodonta woodiana</name>
    <name type="common">Chinese pond mussel</name>
    <name type="synonym">Anodonta woodiana</name>
    <dbReference type="NCBI Taxonomy" id="1069815"/>
    <lineage>
        <taxon>Eukaryota</taxon>
        <taxon>Metazoa</taxon>
        <taxon>Spiralia</taxon>
        <taxon>Lophotrochozoa</taxon>
        <taxon>Mollusca</taxon>
        <taxon>Bivalvia</taxon>
        <taxon>Autobranchia</taxon>
        <taxon>Heteroconchia</taxon>
        <taxon>Palaeoheterodonta</taxon>
        <taxon>Unionida</taxon>
        <taxon>Unionoidea</taxon>
        <taxon>Unionidae</taxon>
        <taxon>Unioninae</taxon>
        <taxon>Sinanodonta</taxon>
    </lineage>
</organism>
<feature type="chain" id="PRO_5044752850" evidence="1">
    <location>
        <begin position="21"/>
        <end position="62"/>
    </location>
</feature>
<dbReference type="AlphaFoldDB" id="A0ABD3XFI4"/>
<keyword evidence="3" id="KW-1185">Reference proteome</keyword>
<feature type="signal peptide" evidence="1">
    <location>
        <begin position="1"/>
        <end position="20"/>
    </location>
</feature>
<evidence type="ECO:0000256" key="1">
    <source>
        <dbReference type="SAM" id="SignalP"/>
    </source>
</evidence>
<proteinExistence type="predicted"/>
<evidence type="ECO:0000313" key="3">
    <source>
        <dbReference type="Proteomes" id="UP001634394"/>
    </source>
</evidence>
<evidence type="ECO:0000313" key="2">
    <source>
        <dbReference type="EMBL" id="KAL3884870.1"/>
    </source>
</evidence>
<protein>
    <submittedName>
        <fullName evidence="2">Uncharacterized protein</fullName>
    </submittedName>
</protein>
<accession>A0ABD3XFI4</accession>
<sequence>MKCAILILLLACMMFKRSYPCFPSDRSRCGDCDWESSICHRTCWFRPKKCEECSKTWQECRV</sequence>
<dbReference type="EMBL" id="JBJQND010000002">
    <property type="protein sequence ID" value="KAL3884870.1"/>
    <property type="molecule type" value="Genomic_DNA"/>
</dbReference>